<dbReference type="PANTHER" id="PTHR33347">
    <property type="entry name" value="OSJNBA0091C07.3 PROTEIN"/>
    <property type="match status" value="1"/>
</dbReference>
<keyword evidence="2" id="KW-1185">Reference proteome</keyword>
<proteinExistence type="predicted"/>
<dbReference type="Proteomes" id="UP001472677">
    <property type="component" value="Unassembled WGS sequence"/>
</dbReference>
<evidence type="ECO:0000313" key="2">
    <source>
        <dbReference type="Proteomes" id="UP001472677"/>
    </source>
</evidence>
<gene>
    <name evidence="1" type="ORF">V6N12_032814</name>
</gene>
<dbReference type="InterPro" id="IPR044670">
    <property type="entry name" value="SOFL"/>
</dbReference>
<reference evidence="1 2" key="1">
    <citation type="journal article" date="2024" name="G3 (Bethesda)">
        <title>Genome assembly of Hibiscus sabdariffa L. provides insights into metabolisms of medicinal natural products.</title>
        <authorList>
            <person name="Kim T."/>
        </authorList>
    </citation>
    <scope>NUCLEOTIDE SEQUENCE [LARGE SCALE GENOMIC DNA]</scope>
    <source>
        <strain evidence="1">TK-2024</strain>
        <tissue evidence="1">Old leaves</tissue>
    </source>
</reference>
<dbReference type="EMBL" id="JBBPBM010000890">
    <property type="protein sequence ID" value="KAK8489871.1"/>
    <property type="molecule type" value="Genomic_DNA"/>
</dbReference>
<comment type="caution">
    <text evidence="1">The sequence shown here is derived from an EMBL/GenBank/DDBJ whole genome shotgun (WGS) entry which is preliminary data.</text>
</comment>
<sequence length="173" mass="18828">MNLPASQCGSGCESGWTFYLDQSSCSQTWCGGNSAEDYGVKGARFVVEDEEESLSMASDASSGPRHCYCQENGSFCSHPATTERPDKKSSRNKDKIKEDCSNNRQHSCLDDTASSPKNFKREASIELLDFSQGFSGTHGFPQGKPVFQKKNGFLKSGKTSSKHAGKKQGMTRG</sequence>
<dbReference type="PANTHER" id="PTHR33347:SF34">
    <property type="entry name" value="PROTEIN SOB FIVE-LIKE 6"/>
    <property type="match status" value="1"/>
</dbReference>
<organism evidence="1 2">
    <name type="scientific">Hibiscus sabdariffa</name>
    <name type="common">roselle</name>
    <dbReference type="NCBI Taxonomy" id="183260"/>
    <lineage>
        <taxon>Eukaryota</taxon>
        <taxon>Viridiplantae</taxon>
        <taxon>Streptophyta</taxon>
        <taxon>Embryophyta</taxon>
        <taxon>Tracheophyta</taxon>
        <taxon>Spermatophyta</taxon>
        <taxon>Magnoliopsida</taxon>
        <taxon>eudicotyledons</taxon>
        <taxon>Gunneridae</taxon>
        <taxon>Pentapetalae</taxon>
        <taxon>rosids</taxon>
        <taxon>malvids</taxon>
        <taxon>Malvales</taxon>
        <taxon>Malvaceae</taxon>
        <taxon>Malvoideae</taxon>
        <taxon>Hibiscus</taxon>
    </lineage>
</organism>
<protein>
    <submittedName>
        <fullName evidence="1">Uncharacterized protein</fullName>
    </submittedName>
</protein>
<accession>A0ABR2AA42</accession>
<evidence type="ECO:0000313" key="1">
    <source>
        <dbReference type="EMBL" id="KAK8489871.1"/>
    </source>
</evidence>
<name>A0ABR2AA42_9ROSI</name>